<feature type="transmembrane region" description="Helical" evidence="1">
    <location>
        <begin position="123"/>
        <end position="147"/>
    </location>
</feature>
<evidence type="ECO:0000313" key="3">
    <source>
        <dbReference type="Proteomes" id="UP001063816"/>
    </source>
</evidence>
<feature type="transmembrane region" description="Helical" evidence="1">
    <location>
        <begin position="167"/>
        <end position="185"/>
    </location>
</feature>
<feature type="transmembrane region" description="Helical" evidence="1">
    <location>
        <begin position="63"/>
        <end position="82"/>
    </location>
</feature>
<keyword evidence="1" id="KW-0812">Transmembrane</keyword>
<feature type="transmembrane region" description="Helical" evidence="1">
    <location>
        <begin position="7"/>
        <end position="26"/>
    </location>
</feature>
<proteinExistence type="predicted"/>
<feature type="transmembrane region" description="Helical" evidence="1">
    <location>
        <begin position="205"/>
        <end position="231"/>
    </location>
</feature>
<evidence type="ECO:0000313" key="2">
    <source>
        <dbReference type="EMBL" id="MCU6663613.1"/>
    </source>
</evidence>
<reference evidence="2" key="1">
    <citation type="submission" date="2022-05" db="EMBL/GenBank/DDBJ databases">
        <title>Description of a novel species of Leclercia; Leclercia tamurae and the Proposal for a Novel Genus Silvania gen. nov. Containing Two Novel Species Silvania hatchlandensis sp. nov. and Silvania confinis sp. nov. Isolated from the Rhizosphere of Oak.</title>
        <authorList>
            <person name="Maddock D.W."/>
            <person name="Brady C.L."/>
            <person name="Denman S."/>
            <person name="Arnold D."/>
        </authorList>
    </citation>
    <scope>NUCLEOTIDE SEQUENCE</scope>
    <source>
        <strain evidence="2">H19S6</strain>
    </source>
</reference>
<accession>A0A9J6Q5L7</accession>
<sequence length="458" mass="50529">MNLNTGHYLQTFALLTLMVCGLVQYFTGEQAVLWLPFFMTLLMSGLLVLQTRDEPLQLDAQETIILALYISFLALVGISTLFQGGALIALIGFKNELALSLVMVSLLLGFCRESQIYRVTRGMYWVFYAQFPVALYQLIVVLPQRVALHGEEEKWDSVVGTFGGDPMGGGNTAAMGLFCLLIMLLKVSEYKHGLTSFKSMALHIVLGFVMCIVGEVKFVILLSPLLLAWVWLMPSYVKDVSNVSLTVLLSIFAGMALLIGLAIVVLAYGYASAFGSDPTLSAFTIFLNSIDYIFDPNYIMPSGEVGRITTLLFWLKNSDLSGLPGTLFGYGLNATNSGSALSPGFLNRVYNLILDSTSLSMLLWEVGVIGTLMFIGLFVYILKVIQPEPLLSLEQLDKADLHLLSFAPAFNVFSIACLLSLPYSQILMIIPMLQFLFYLALGSSLVIRRTVRRYAGQY</sequence>
<dbReference type="RefSeq" id="WP_271281351.1">
    <property type="nucleotide sequence ID" value="NZ_JAMGZK010000039.1"/>
</dbReference>
<organism evidence="2 3">
    <name type="scientific">Silvania hatchlandensis</name>
    <dbReference type="NCBI Taxonomy" id="2926469"/>
    <lineage>
        <taxon>Bacteria</taxon>
        <taxon>Pseudomonadati</taxon>
        <taxon>Pseudomonadota</taxon>
        <taxon>Gammaproteobacteria</taxon>
        <taxon>Enterobacterales</taxon>
        <taxon>Enterobacteriaceae</taxon>
        <taxon>Silvania</taxon>
    </lineage>
</organism>
<keyword evidence="1" id="KW-1133">Transmembrane helix</keyword>
<gene>
    <name evidence="2" type="ORF">M8014_04525</name>
</gene>
<dbReference type="AlphaFoldDB" id="A0A9J6Q5L7"/>
<feature type="transmembrane region" description="Helical" evidence="1">
    <location>
        <begin position="427"/>
        <end position="447"/>
    </location>
</feature>
<dbReference type="Proteomes" id="UP001063816">
    <property type="component" value="Unassembled WGS sequence"/>
</dbReference>
<feature type="transmembrane region" description="Helical" evidence="1">
    <location>
        <begin position="32"/>
        <end position="51"/>
    </location>
</feature>
<evidence type="ECO:0000256" key="1">
    <source>
        <dbReference type="SAM" id="Phobius"/>
    </source>
</evidence>
<protein>
    <submittedName>
        <fullName evidence="2">Capsular biosynthesis protein</fullName>
    </submittedName>
</protein>
<keyword evidence="1" id="KW-0472">Membrane</keyword>
<keyword evidence="3" id="KW-1185">Reference proteome</keyword>
<feature type="transmembrane region" description="Helical" evidence="1">
    <location>
        <begin position="243"/>
        <end position="271"/>
    </location>
</feature>
<comment type="caution">
    <text evidence="2">The sequence shown here is derived from an EMBL/GenBank/DDBJ whole genome shotgun (WGS) entry which is preliminary data.</text>
</comment>
<dbReference type="EMBL" id="JAMGZK010000039">
    <property type="protein sequence ID" value="MCU6663613.1"/>
    <property type="molecule type" value="Genomic_DNA"/>
</dbReference>
<feature type="transmembrane region" description="Helical" evidence="1">
    <location>
        <begin position="361"/>
        <end position="382"/>
    </location>
</feature>
<feature type="transmembrane region" description="Helical" evidence="1">
    <location>
        <begin position="88"/>
        <end position="111"/>
    </location>
</feature>
<name>A0A9J6Q5L7_9ENTR</name>